<dbReference type="OrthoDB" id="2667024at2"/>
<dbReference type="STRING" id="1850517.A8708_10845"/>
<keyword evidence="4" id="KW-1185">Reference proteome</keyword>
<protein>
    <recommendedName>
        <fullName evidence="2">DUF6444 domain-containing protein</fullName>
    </recommendedName>
</protein>
<sequence length="99" mass="11160">MELSPQVAKKISKVDDEIAGYFHANLANNHQLSQPVEKQSIQIKKQSAKIEKLEKYVNELERQFGQNSNNSSKPSSSDRFRKPTNLRQSGLGAHPNRGN</sequence>
<gene>
    <name evidence="3" type="ORF">A8708_10845</name>
</gene>
<evidence type="ECO:0000259" key="2">
    <source>
        <dbReference type="Pfam" id="PF20042"/>
    </source>
</evidence>
<comment type="caution">
    <text evidence="3">The sequence shown here is derived from an EMBL/GenBank/DDBJ whole genome shotgun (WGS) entry which is preliminary data.</text>
</comment>
<dbReference type="AlphaFoldDB" id="A0A197ZWU3"/>
<accession>A0A197ZWU3</accession>
<reference evidence="3 4" key="1">
    <citation type="submission" date="2016-05" db="EMBL/GenBank/DDBJ databases">
        <title>Paenibacillus sp. 1ZS3-15 nov., isolated from the rhizosphere soil.</title>
        <authorList>
            <person name="Zhang X.X."/>
            <person name="Zhang J."/>
        </authorList>
    </citation>
    <scope>NUCLEOTIDE SEQUENCE [LARGE SCALE GENOMIC DNA]</scope>
    <source>
        <strain evidence="3 4">1ZS3-15</strain>
    </source>
</reference>
<evidence type="ECO:0000313" key="4">
    <source>
        <dbReference type="Proteomes" id="UP000078454"/>
    </source>
</evidence>
<feature type="domain" description="DUF6444" evidence="2">
    <location>
        <begin position="41"/>
        <end position="85"/>
    </location>
</feature>
<dbReference type="InterPro" id="IPR045618">
    <property type="entry name" value="DUF6444"/>
</dbReference>
<dbReference type="EMBL" id="LYPB01000095">
    <property type="protein sequence ID" value="OAS13286.1"/>
    <property type="molecule type" value="Genomic_DNA"/>
</dbReference>
<organism evidence="3 4">
    <name type="scientific">Paenibacillus oryzisoli</name>
    <dbReference type="NCBI Taxonomy" id="1850517"/>
    <lineage>
        <taxon>Bacteria</taxon>
        <taxon>Bacillati</taxon>
        <taxon>Bacillota</taxon>
        <taxon>Bacilli</taxon>
        <taxon>Bacillales</taxon>
        <taxon>Paenibacillaceae</taxon>
        <taxon>Paenibacillus</taxon>
    </lineage>
</organism>
<dbReference type="Pfam" id="PF20042">
    <property type="entry name" value="DUF6444"/>
    <property type="match status" value="1"/>
</dbReference>
<dbReference type="Proteomes" id="UP000078454">
    <property type="component" value="Unassembled WGS sequence"/>
</dbReference>
<dbReference type="RefSeq" id="WP_068671492.1">
    <property type="nucleotide sequence ID" value="NZ_LYPB01000095.1"/>
</dbReference>
<evidence type="ECO:0000256" key="1">
    <source>
        <dbReference type="SAM" id="MobiDB-lite"/>
    </source>
</evidence>
<feature type="region of interest" description="Disordered" evidence="1">
    <location>
        <begin position="62"/>
        <end position="99"/>
    </location>
</feature>
<name>A0A197ZWU3_9BACL</name>
<evidence type="ECO:0000313" key="3">
    <source>
        <dbReference type="EMBL" id="OAS13286.1"/>
    </source>
</evidence>
<proteinExistence type="predicted"/>